<dbReference type="OrthoDB" id="5390672at2759"/>
<dbReference type="AlphaFoldDB" id="A0A9P7XSR1"/>
<protein>
    <recommendedName>
        <fullName evidence="2">Multiple myeloma tumor-associated protein 2-like N-terminal domain-containing protein</fullName>
    </recommendedName>
</protein>
<dbReference type="EMBL" id="JAHRHY010000011">
    <property type="protein sequence ID" value="KAG9065962.1"/>
    <property type="molecule type" value="Genomic_DNA"/>
</dbReference>
<accession>A0A9P7XSR1</accession>
<gene>
    <name evidence="3" type="ORF">KI688_002259</name>
</gene>
<dbReference type="PANTHER" id="PTHR14580:SF0">
    <property type="entry name" value="MULTIPLE MYELOMA TUMOR-ASSOCIATED PROTEIN 2"/>
    <property type="match status" value="1"/>
</dbReference>
<organism evidence="3 4">
    <name type="scientific">Linnemannia hyalina</name>
    <dbReference type="NCBI Taxonomy" id="64524"/>
    <lineage>
        <taxon>Eukaryota</taxon>
        <taxon>Fungi</taxon>
        <taxon>Fungi incertae sedis</taxon>
        <taxon>Mucoromycota</taxon>
        <taxon>Mortierellomycotina</taxon>
        <taxon>Mortierellomycetes</taxon>
        <taxon>Mortierellales</taxon>
        <taxon>Mortierellaceae</taxon>
        <taxon>Linnemannia</taxon>
    </lineage>
</organism>
<evidence type="ECO:0000259" key="2">
    <source>
        <dbReference type="Pfam" id="PF10159"/>
    </source>
</evidence>
<evidence type="ECO:0000313" key="4">
    <source>
        <dbReference type="Proteomes" id="UP000707451"/>
    </source>
</evidence>
<dbReference type="Proteomes" id="UP000707451">
    <property type="component" value="Unassembled WGS sequence"/>
</dbReference>
<proteinExistence type="predicted"/>
<evidence type="ECO:0000256" key="1">
    <source>
        <dbReference type="SAM" id="MobiDB-lite"/>
    </source>
</evidence>
<dbReference type="PANTHER" id="PTHR14580">
    <property type="entry name" value="MULTIPLE MYELOMA TUMOR-ASSOCIATED PROTEIN 2 FAMILY MEMBER"/>
    <property type="match status" value="1"/>
</dbReference>
<dbReference type="InterPro" id="IPR039207">
    <property type="entry name" value="MMTAG2-like"/>
</dbReference>
<reference evidence="3" key="1">
    <citation type="submission" date="2021-06" db="EMBL/GenBank/DDBJ databases">
        <title>Genome Sequence of Mortierella hyaline Strain SCG-10, a Cold-Adapted, Nitrate-Reducing Fungus Isolated from Soil in Minnesota, USA.</title>
        <authorList>
            <person name="Aldossari N."/>
        </authorList>
    </citation>
    <scope>NUCLEOTIDE SEQUENCE</scope>
    <source>
        <strain evidence="3">SCG-10</strain>
    </source>
</reference>
<feature type="compositionally biased region" description="Polar residues" evidence="1">
    <location>
        <begin position="124"/>
        <end position="135"/>
    </location>
</feature>
<comment type="caution">
    <text evidence="3">The sequence shown here is derived from an EMBL/GenBank/DDBJ whole genome shotgun (WGS) entry which is preliminary data.</text>
</comment>
<dbReference type="Pfam" id="PF10159">
    <property type="entry name" value="MMtag"/>
    <property type="match status" value="1"/>
</dbReference>
<evidence type="ECO:0000313" key="3">
    <source>
        <dbReference type="EMBL" id="KAG9065962.1"/>
    </source>
</evidence>
<keyword evidence="4" id="KW-1185">Reference proteome</keyword>
<dbReference type="InterPro" id="IPR019315">
    <property type="entry name" value="MMTA2_N"/>
</dbReference>
<feature type="domain" description="Multiple myeloma tumor-associated protein 2-like N-terminal" evidence="2">
    <location>
        <begin position="8"/>
        <end position="88"/>
    </location>
</feature>
<sequence length="135" mass="15002">MFHPTRGGTRGGQDQFKWEDVKDDKHRENYLGNSLLAPVGRWQKGRDLTWYAKDSNGTSDSDSQLAKKQAEIQSIKDAEAEAMAEALGYKTKRKKETNVSEKELSSAISKTKAGVPDEHDDNIKLSSSVQGLGFK</sequence>
<name>A0A9P7XSR1_9FUNG</name>
<feature type="region of interest" description="Disordered" evidence="1">
    <location>
        <begin position="1"/>
        <end position="20"/>
    </location>
</feature>
<feature type="region of interest" description="Disordered" evidence="1">
    <location>
        <begin position="92"/>
        <end position="135"/>
    </location>
</feature>